<dbReference type="PANTHER" id="PTHR10745">
    <property type="entry name" value="GLYCYL-TRNA SYNTHETASE/DNA POLYMERASE SUBUNIT GAMMA-2"/>
    <property type="match status" value="1"/>
</dbReference>
<feature type="domain" description="Aminoacyl-transfer RNA synthetases class-II family profile" evidence="9">
    <location>
        <begin position="185"/>
        <end position="464"/>
    </location>
</feature>
<feature type="binding site" evidence="8">
    <location>
        <begin position="266"/>
        <end position="268"/>
    </location>
    <ligand>
        <name>ATP</name>
        <dbReference type="ChEBI" id="CHEBI:30616"/>
    </ligand>
</feature>
<evidence type="ECO:0000313" key="11">
    <source>
        <dbReference type="Proteomes" id="UP000006860"/>
    </source>
</evidence>
<dbReference type="GO" id="GO:0005524">
    <property type="term" value="F:ATP binding"/>
    <property type="evidence" value="ECO:0007669"/>
    <property type="project" value="UniProtKB-UniRule"/>
</dbReference>
<dbReference type="InterPro" id="IPR002314">
    <property type="entry name" value="aa-tRNA-synt_IIb"/>
</dbReference>
<dbReference type="GO" id="GO:0006426">
    <property type="term" value="P:glycyl-tRNA aminoacylation"/>
    <property type="evidence" value="ECO:0007669"/>
    <property type="project" value="UniProtKB-UniRule"/>
</dbReference>
<feature type="binding site" evidence="8">
    <location>
        <begin position="281"/>
        <end position="285"/>
    </location>
    <ligand>
        <name>substrate</name>
    </ligand>
</feature>
<dbReference type="HAMAP" id="MF_00253_B">
    <property type="entry name" value="Gly_tRNA_synth_B"/>
    <property type="match status" value="1"/>
</dbReference>
<dbReference type="InterPro" id="IPR027031">
    <property type="entry name" value="Gly-tRNA_synthase/POLG2"/>
</dbReference>
<feature type="binding site" evidence="8">
    <location>
        <begin position="414"/>
        <end position="418"/>
    </location>
    <ligand>
        <name>substrate</name>
    </ligand>
</feature>
<proteinExistence type="inferred from homology"/>
<dbReference type="CDD" id="cd00858">
    <property type="entry name" value="GlyRS_anticodon"/>
    <property type="match status" value="1"/>
</dbReference>
<dbReference type="KEGG" id="pbs:Plabr_1220"/>
<dbReference type="PRINTS" id="PR01043">
    <property type="entry name" value="TRNASYNTHGLY"/>
</dbReference>
<dbReference type="EC" id="6.1.1.14" evidence="8"/>
<dbReference type="GO" id="GO:0004081">
    <property type="term" value="F:bis(5'-nucleosyl)-tetraphosphatase (asymmetrical) activity"/>
    <property type="evidence" value="ECO:0007669"/>
    <property type="project" value="UniProtKB-ARBA"/>
</dbReference>
<dbReference type="Gene3D" id="3.40.50.800">
    <property type="entry name" value="Anticodon-binding domain"/>
    <property type="match status" value="1"/>
</dbReference>
<keyword evidence="5 8" id="KW-0067">ATP-binding</keyword>
<evidence type="ECO:0000256" key="8">
    <source>
        <dbReference type="HAMAP-Rule" id="MF_00253"/>
    </source>
</evidence>
<organism evidence="10 11">
    <name type="scientific">Rubinisphaera brasiliensis (strain ATCC 49424 / DSM 5305 / JCM 21570 / IAM 15109 / NBRC 103401 / IFAM 1448)</name>
    <name type="common">Planctomyces brasiliensis</name>
    <dbReference type="NCBI Taxonomy" id="756272"/>
    <lineage>
        <taxon>Bacteria</taxon>
        <taxon>Pseudomonadati</taxon>
        <taxon>Planctomycetota</taxon>
        <taxon>Planctomycetia</taxon>
        <taxon>Planctomycetales</taxon>
        <taxon>Planctomycetaceae</taxon>
        <taxon>Rubinisphaera</taxon>
    </lineage>
</organism>
<comment type="subcellular location">
    <subcellularLocation>
        <location evidence="8">Cytoplasm</location>
    </subcellularLocation>
</comment>
<evidence type="ECO:0000256" key="3">
    <source>
        <dbReference type="ARBA" id="ARBA00022598"/>
    </source>
</evidence>
<dbReference type="eggNOG" id="COG0423">
    <property type="taxonomic scope" value="Bacteria"/>
</dbReference>
<dbReference type="FunFam" id="3.40.50.800:FF:000002">
    <property type="entry name" value="Glycine--tRNA ligase"/>
    <property type="match status" value="1"/>
</dbReference>
<dbReference type="Pfam" id="PF00587">
    <property type="entry name" value="tRNA-synt_2b"/>
    <property type="match status" value="1"/>
</dbReference>
<dbReference type="SUPFAM" id="SSF52954">
    <property type="entry name" value="Class II aaRS ABD-related"/>
    <property type="match status" value="1"/>
</dbReference>
<dbReference type="HOGENOM" id="CLU_015515_2_1_0"/>
<dbReference type="NCBIfam" id="NF003211">
    <property type="entry name" value="PRK04173.1"/>
    <property type="match status" value="1"/>
</dbReference>
<comment type="subunit">
    <text evidence="8">Homodimer.</text>
</comment>
<dbReference type="InterPro" id="IPR002315">
    <property type="entry name" value="tRNA-synt_gly"/>
</dbReference>
<evidence type="ECO:0000256" key="2">
    <source>
        <dbReference type="ARBA" id="ARBA00022490"/>
    </source>
</evidence>
<dbReference type="InterPro" id="IPR036621">
    <property type="entry name" value="Anticodon-bd_dom_sf"/>
</dbReference>
<dbReference type="STRING" id="756272.Plabr_1220"/>
<evidence type="ECO:0000259" key="9">
    <source>
        <dbReference type="PROSITE" id="PS50862"/>
    </source>
</evidence>
<gene>
    <name evidence="8" type="primary">glyQS</name>
    <name evidence="10" type="ordered locus">Plabr_1220</name>
</gene>
<evidence type="ECO:0000256" key="4">
    <source>
        <dbReference type="ARBA" id="ARBA00022741"/>
    </source>
</evidence>
<dbReference type="EMBL" id="CP002546">
    <property type="protein sequence ID" value="ADY58833.1"/>
    <property type="molecule type" value="Genomic_DNA"/>
</dbReference>
<feature type="binding site" evidence="8">
    <location>
        <begin position="354"/>
        <end position="355"/>
    </location>
    <ligand>
        <name>ATP</name>
        <dbReference type="ChEBI" id="CHEBI:30616"/>
    </ligand>
</feature>
<dbReference type="GO" id="GO:1990742">
    <property type="term" value="C:microvesicle"/>
    <property type="evidence" value="ECO:0007669"/>
    <property type="project" value="UniProtKB-ARBA"/>
</dbReference>
<protein>
    <recommendedName>
        <fullName evidence="8">Glycine--tRNA ligase</fullName>
        <ecNumber evidence="8">6.1.1.14</ecNumber>
    </recommendedName>
    <alternativeName>
        <fullName evidence="8">Glycyl-tRNA synthetase</fullName>
        <shortName evidence="8">GlyRS</shortName>
    </alternativeName>
</protein>
<dbReference type="InterPro" id="IPR033731">
    <property type="entry name" value="GlyRS-like_core"/>
</dbReference>
<comment type="similarity">
    <text evidence="1 8">Belongs to the class-II aminoacyl-tRNA synthetase family.</text>
</comment>
<feature type="binding site" evidence="8">
    <location>
        <begin position="418"/>
        <end position="421"/>
    </location>
    <ligand>
        <name>ATP</name>
        <dbReference type="ChEBI" id="CHEBI:30616"/>
    </ligand>
</feature>
<feature type="binding site" evidence="8">
    <location>
        <begin position="276"/>
        <end position="281"/>
    </location>
    <ligand>
        <name>ATP</name>
        <dbReference type="ChEBI" id="CHEBI:30616"/>
    </ligand>
</feature>
<dbReference type="RefSeq" id="WP_013627566.1">
    <property type="nucleotide sequence ID" value="NC_015174.1"/>
</dbReference>
<dbReference type="AlphaFoldDB" id="F0SLU2"/>
<sequence length="553" mass="63239">MSQSENLMDQIVALCKRRGFLFQSSEIYGGVNGFWDYGPLGVELKRNVREAWWQDMIGAHDEITCPDGAPSAYSMVGLESSIIMHPQVWKCSGHYDLFHDFMVDCTESKKRYRFDHVRGRWAEAEKKTKGEGDQPATSEKVKVFITSVAPGEEVEQELVDKALKFFGLKAKYKDQIDWQSELIPLEKLDDLSQVVAPDASRVGTLTEPREFNLMFKTTLGALGGAEDAAFLRPETAQGMFVNFKNVVDSSRVKLPFGICQIGKSFRNEITPRNFTFRSREFEQMEIEFFCRPDESANWYQYWRNRRFQWYTDLGIASDKLQLREHHKEELAHYSVGTADIEYAFPFLSPGDYGELEGVAHRGDFDLRSHMEGKLDGDLKVQLDENGQPKHRGSGKDLSYFDDQARERFVPNVIEPSAGADRATLAFLCEAYHVDEQPDEKGKMQTRTVLRFHPRLAPIKAAVFPLIKKEGMPETAAKIYRDLKKAGLTAAYDQQGAIGRRYRRQDEIGTPYCITVDGQTAEDQTVTLRDRDSLEQTRIPLDRVTQEIQDRLRG</sequence>
<dbReference type="PROSITE" id="PS50862">
    <property type="entry name" value="AA_TRNA_LIGASE_II"/>
    <property type="match status" value="1"/>
</dbReference>
<dbReference type="InterPro" id="IPR006195">
    <property type="entry name" value="aa-tRNA-synth_II"/>
</dbReference>
<dbReference type="InterPro" id="IPR022961">
    <property type="entry name" value="Gly_tRNA_ligase_bac"/>
</dbReference>
<dbReference type="GO" id="GO:0070062">
    <property type="term" value="C:extracellular exosome"/>
    <property type="evidence" value="ECO:0007669"/>
    <property type="project" value="UniProtKB-ARBA"/>
</dbReference>
<evidence type="ECO:0000256" key="7">
    <source>
        <dbReference type="ARBA" id="ARBA00023146"/>
    </source>
</evidence>
<keyword evidence="7 8" id="KW-0030">Aminoacyl-tRNA synthetase</keyword>
<dbReference type="SUPFAM" id="SSF55681">
    <property type="entry name" value="Class II aaRS and biotin synthetases"/>
    <property type="match status" value="1"/>
</dbReference>
<keyword evidence="11" id="KW-1185">Reference proteome</keyword>
<evidence type="ECO:0000256" key="1">
    <source>
        <dbReference type="ARBA" id="ARBA00008226"/>
    </source>
</evidence>
<dbReference type="Pfam" id="PF03129">
    <property type="entry name" value="HGTP_anticodon"/>
    <property type="match status" value="1"/>
</dbReference>
<dbReference type="GO" id="GO:0015966">
    <property type="term" value="P:diadenosine tetraphosphate biosynthetic process"/>
    <property type="evidence" value="ECO:0007669"/>
    <property type="project" value="UniProtKB-ARBA"/>
</dbReference>
<keyword evidence="4 8" id="KW-0547">Nucleotide-binding</keyword>
<comment type="function">
    <text evidence="8">Catalyzes the attachment of glycine to tRNA(Gly).</text>
</comment>
<name>F0SLU2_RUBBR</name>
<dbReference type="GO" id="GO:0004820">
    <property type="term" value="F:glycine-tRNA ligase activity"/>
    <property type="evidence" value="ECO:0007669"/>
    <property type="project" value="UniProtKB-UniRule"/>
</dbReference>
<dbReference type="Proteomes" id="UP000006860">
    <property type="component" value="Chromosome"/>
</dbReference>
<feature type="binding site" evidence="8">
    <location>
        <position position="113"/>
    </location>
    <ligand>
        <name>substrate</name>
    </ligand>
</feature>
<dbReference type="GO" id="GO:0005737">
    <property type="term" value="C:cytoplasm"/>
    <property type="evidence" value="ECO:0007669"/>
    <property type="project" value="UniProtKB-SubCell"/>
</dbReference>
<dbReference type="Gene3D" id="3.30.930.10">
    <property type="entry name" value="Bira Bifunctional Protein, Domain 2"/>
    <property type="match status" value="2"/>
</dbReference>
<evidence type="ECO:0000313" key="10">
    <source>
        <dbReference type="EMBL" id="ADY58833.1"/>
    </source>
</evidence>
<comment type="catalytic activity">
    <reaction evidence="8">
        <text>tRNA(Gly) + glycine + ATP = glycyl-tRNA(Gly) + AMP + diphosphate</text>
        <dbReference type="Rhea" id="RHEA:16013"/>
        <dbReference type="Rhea" id="RHEA-COMP:9664"/>
        <dbReference type="Rhea" id="RHEA-COMP:9683"/>
        <dbReference type="ChEBI" id="CHEBI:30616"/>
        <dbReference type="ChEBI" id="CHEBI:33019"/>
        <dbReference type="ChEBI" id="CHEBI:57305"/>
        <dbReference type="ChEBI" id="CHEBI:78442"/>
        <dbReference type="ChEBI" id="CHEBI:78522"/>
        <dbReference type="ChEBI" id="CHEBI:456215"/>
        <dbReference type="EC" id="6.1.1.14"/>
    </reaction>
</comment>
<accession>F0SLU2</accession>
<evidence type="ECO:0000256" key="5">
    <source>
        <dbReference type="ARBA" id="ARBA00022840"/>
    </source>
</evidence>
<dbReference type="CDD" id="cd00774">
    <property type="entry name" value="GlyRS-like_core"/>
    <property type="match status" value="1"/>
</dbReference>
<reference evidence="11" key="1">
    <citation type="submission" date="2011-02" db="EMBL/GenBank/DDBJ databases">
        <title>The complete genome of Planctomyces brasiliensis DSM 5305.</title>
        <authorList>
            <person name="Lucas S."/>
            <person name="Copeland A."/>
            <person name="Lapidus A."/>
            <person name="Bruce D."/>
            <person name="Goodwin L."/>
            <person name="Pitluck S."/>
            <person name="Kyrpides N."/>
            <person name="Mavromatis K."/>
            <person name="Pagani I."/>
            <person name="Ivanova N."/>
            <person name="Ovchinnikova G."/>
            <person name="Lu M."/>
            <person name="Detter J.C."/>
            <person name="Han C."/>
            <person name="Land M."/>
            <person name="Hauser L."/>
            <person name="Markowitz V."/>
            <person name="Cheng J.-F."/>
            <person name="Hugenholtz P."/>
            <person name="Woyke T."/>
            <person name="Wu D."/>
            <person name="Tindall B."/>
            <person name="Pomrenke H.G."/>
            <person name="Brambilla E."/>
            <person name="Klenk H.-P."/>
            <person name="Eisen J.A."/>
        </authorList>
    </citation>
    <scope>NUCLEOTIDE SEQUENCE [LARGE SCALE GENOMIC DNA]</scope>
    <source>
        <strain evidence="11">ATCC 49424 / DSM 5305 / JCM 21570 / IAM 15109 / NBRC 103401 / IFAM 1448</strain>
    </source>
</reference>
<evidence type="ECO:0000256" key="6">
    <source>
        <dbReference type="ARBA" id="ARBA00022917"/>
    </source>
</evidence>
<keyword evidence="6 8" id="KW-0648">Protein biosynthesis</keyword>
<dbReference type="InterPro" id="IPR045864">
    <property type="entry name" value="aa-tRNA-synth_II/BPL/LPL"/>
</dbReference>
<dbReference type="NCBIfam" id="TIGR00389">
    <property type="entry name" value="glyS_dimeric"/>
    <property type="match status" value="1"/>
</dbReference>
<keyword evidence="2 8" id="KW-0963">Cytoplasm</keyword>
<dbReference type="InterPro" id="IPR004154">
    <property type="entry name" value="Anticodon-bd"/>
</dbReference>
<feature type="binding site" evidence="8">
    <location>
        <position position="234"/>
    </location>
    <ligand>
        <name>substrate</name>
    </ligand>
</feature>
<dbReference type="PANTHER" id="PTHR10745:SF8">
    <property type="entry name" value="DNA POLYMERASE SUBUNIT GAMMA-2, MITOCHONDRIAL"/>
    <property type="match status" value="1"/>
</dbReference>
<keyword evidence="3 8" id="KW-0436">Ligase</keyword>